<reference evidence="8 9" key="1">
    <citation type="submission" date="2019-03" db="EMBL/GenBank/DDBJ databases">
        <title>Genomic Encyclopedia of Type Strains, Phase IV (KMG-IV): sequencing the most valuable type-strain genomes for metagenomic binning, comparative biology and taxonomic classification.</title>
        <authorList>
            <person name="Goeker M."/>
        </authorList>
    </citation>
    <scope>NUCLEOTIDE SEQUENCE [LARGE SCALE GENOMIC DNA]</scope>
    <source>
        <strain evidence="8 9">DSM 19610</strain>
    </source>
</reference>
<gene>
    <name evidence="8" type="ORF">DFR30_2040</name>
</gene>
<evidence type="ECO:0000256" key="5">
    <source>
        <dbReference type="ARBA" id="ARBA00023136"/>
    </source>
</evidence>
<evidence type="ECO:0000256" key="1">
    <source>
        <dbReference type="ARBA" id="ARBA00004533"/>
    </source>
</evidence>
<sequence length="326" mass="38057">MDIRSRCNAFPLEKHAIIRPMPGDQPEKPVERALVLLIRGLAWLPLPLLYVVADTLFLLLYYVVRLERTLTRDNLQRAFPDLPEQNLKRIAAKSYRNALHVLFETIHAQRISEAGLRSRVKFDNPELLDQLLDKHGKVLAVAAHQGNWEWLEMASSLCMSAPLATLYKPLNHPGIEKMLNETRQRFGGKMISAQRALPRLLRFTRERSIVAVLADQGPQPHEEKYWATFLNQDTAFYPGIEKLARILEMPLLFTHVTRTRRGHYRVRFELLGTPPWSMPEGELMERYIRAVEQQIIGHPEDWLWMYKRWKYNKDATETTAHQPVNR</sequence>
<dbReference type="Proteomes" id="UP000295707">
    <property type="component" value="Unassembled WGS sequence"/>
</dbReference>
<keyword evidence="4 8" id="KW-0808">Transferase</keyword>
<dbReference type="Pfam" id="PF03279">
    <property type="entry name" value="Lip_A_acyltrans"/>
    <property type="match status" value="1"/>
</dbReference>
<keyword evidence="7" id="KW-0812">Transmembrane</keyword>
<dbReference type="InterPro" id="IPR004960">
    <property type="entry name" value="LipA_acyltrans"/>
</dbReference>
<proteinExistence type="predicted"/>
<dbReference type="RefSeq" id="WP_132972836.1">
    <property type="nucleotide sequence ID" value="NZ_SMFX01000001.1"/>
</dbReference>
<dbReference type="AlphaFoldDB" id="A0A4V2PGZ5"/>
<evidence type="ECO:0000256" key="4">
    <source>
        <dbReference type="ARBA" id="ARBA00022679"/>
    </source>
</evidence>
<keyword evidence="2" id="KW-1003">Cell membrane</keyword>
<keyword evidence="5 7" id="KW-0472">Membrane</keyword>
<dbReference type="GO" id="GO:0016746">
    <property type="term" value="F:acyltransferase activity"/>
    <property type="evidence" value="ECO:0007669"/>
    <property type="project" value="UniProtKB-KW"/>
</dbReference>
<dbReference type="PANTHER" id="PTHR30606">
    <property type="entry name" value="LIPID A BIOSYNTHESIS LAUROYL ACYLTRANSFERASE"/>
    <property type="match status" value="1"/>
</dbReference>
<evidence type="ECO:0000256" key="3">
    <source>
        <dbReference type="ARBA" id="ARBA00022519"/>
    </source>
</evidence>
<keyword evidence="9" id="KW-1185">Reference proteome</keyword>
<evidence type="ECO:0000256" key="2">
    <source>
        <dbReference type="ARBA" id="ARBA00022475"/>
    </source>
</evidence>
<evidence type="ECO:0000313" key="8">
    <source>
        <dbReference type="EMBL" id="TCK18756.1"/>
    </source>
</evidence>
<dbReference type="OrthoDB" id="9803456at2"/>
<keyword evidence="3" id="KW-0997">Cell inner membrane</keyword>
<dbReference type="GO" id="GO:0009247">
    <property type="term" value="P:glycolipid biosynthetic process"/>
    <property type="evidence" value="ECO:0007669"/>
    <property type="project" value="UniProtKB-ARBA"/>
</dbReference>
<dbReference type="GO" id="GO:0005886">
    <property type="term" value="C:plasma membrane"/>
    <property type="evidence" value="ECO:0007669"/>
    <property type="project" value="UniProtKB-SubCell"/>
</dbReference>
<accession>A0A4V2PGZ5</accession>
<comment type="caution">
    <text evidence="8">The sequence shown here is derived from an EMBL/GenBank/DDBJ whole genome shotgun (WGS) entry which is preliminary data.</text>
</comment>
<keyword evidence="6" id="KW-0012">Acyltransferase</keyword>
<dbReference type="CDD" id="cd07984">
    <property type="entry name" value="LPLAT_LABLAT-like"/>
    <property type="match status" value="1"/>
</dbReference>
<organism evidence="8 9">
    <name type="scientific">Thiogranum longum</name>
    <dbReference type="NCBI Taxonomy" id="1537524"/>
    <lineage>
        <taxon>Bacteria</taxon>
        <taxon>Pseudomonadati</taxon>
        <taxon>Pseudomonadota</taxon>
        <taxon>Gammaproteobacteria</taxon>
        <taxon>Chromatiales</taxon>
        <taxon>Ectothiorhodospiraceae</taxon>
        <taxon>Thiogranum</taxon>
    </lineage>
</organism>
<protein>
    <submittedName>
        <fullName evidence="8">KDO2-lipid IV(A) lauroyltransferase</fullName>
    </submittedName>
</protein>
<keyword evidence="7" id="KW-1133">Transmembrane helix</keyword>
<name>A0A4V2PGZ5_9GAMM</name>
<evidence type="ECO:0000313" key="9">
    <source>
        <dbReference type="Proteomes" id="UP000295707"/>
    </source>
</evidence>
<dbReference type="EMBL" id="SMFX01000001">
    <property type="protein sequence ID" value="TCK18756.1"/>
    <property type="molecule type" value="Genomic_DNA"/>
</dbReference>
<evidence type="ECO:0000256" key="6">
    <source>
        <dbReference type="ARBA" id="ARBA00023315"/>
    </source>
</evidence>
<feature type="transmembrane region" description="Helical" evidence="7">
    <location>
        <begin position="42"/>
        <end position="64"/>
    </location>
</feature>
<dbReference type="PANTHER" id="PTHR30606:SF10">
    <property type="entry name" value="PHOSPHATIDYLINOSITOL MANNOSIDE ACYLTRANSFERASE"/>
    <property type="match status" value="1"/>
</dbReference>
<comment type="subcellular location">
    <subcellularLocation>
        <location evidence="1">Cell inner membrane</location>
    </subcellularLocation>
</comment>
<evidence type="ECO:0000256" key="7">
    <source>
        <dbReference type="SAM" id="Phobius"/>
    </source>
</evidence>